<dbReference type="RefSeq" id="WP_095069557.1">
    <property type="nucleotide sequence ID" value="NZ_LT899436.1"/>
</dbReference>
<reference evidence="1 2" key="1">
    <citation type="submission" date="2017-07" db="EMBL/GenBank/DDBJ databases">
        <authorList>
            <person name="Sun Z.S."/>
            <person name="Albrecht U."/>
            <person name="Echele G."/>
            <person name="Lee C.C."/>
        </authorList>
    </citation>
    <scope>NUCLEOTIDE SEQUENCE [LARGE SCALE GENOMIC DNA]</scope>
    <source>
        <strain evidence="2">type strain: KCTC 22618</strain>
    </source>
</reference>
<dbReference type="KEGG" id="tje:TJEJU_0755"/>
<protein>
    <submittedName>
        <fullName evidence="1">Uncharacterized protein</fullName>
    </submittedName>
</protein>
<accession>A0A238U5W1</accession>
<evidence type="ECO:0000313" key="2">
    <source>
        <dbReference type="Proteomes" id="UP000215214"/>
    </source>
</evidence>
<evidence type="ECO:0000313" key="1">
    <source>
        <dbReference type="EMBL" id="SNR14527.1"/>
    </source>
</evidence>
<name>A0A238U5W1_9FLAO</name>
<dbReference type="Proteomes" id="UP000215214">
    <property type="component" value="Chromosome TJEJU"/>
</dbReference>
<dbReference type="EMBL" id="LT899436">
    <property type="protein sequence ID" value="SNR14527.1"/>
    <property type="molecule type" value="Genomic_DNA"/>
</dbReference>
<keyword evidence="2" id="KW-1185">Reference proteome</keyword>
<dbReference type="OrthoDB" id="796548at2"/>
<gene>
    <name evidence="1" type="ORF">TJEJU_0755</name>
</gene>
<organism evidence="1 2">
    <name type="scientific">Tenacibaculum jejuense</name>
    <dbReference type="NCBI Taxonomy" id="584609"/>
    <lineage>
        <taxon>Bacteria</taxon>
        <taxon>Pseudomonadati</taxon>
        <taxon>Bacteroidota</taxon>
        <taxon>Flavobacteriia</taxon>
        <taxon>Flavobacteriales</taxon>
        <taxon>Flavobacteriaceae</taxon>
        <taxon>Tenacibaculum</taxon>
    </lineage>
</organism>
<sequence>MSDFIDETYKRVEEIIVFKNMNISSFEEKIKVSNNSIGTAIRRKASFKSNVLNKILNSFPDINPTWLLTGRDDMLLKNIAVVGVNEPEETYNSKNTSELKKELIHLLTENDEVKSVLIDQVQSLLHQKK</sequence>
<dbReference type="AlphaFoldDB" id="A0A238U5W1"/>
<proteinExistence type="predicted"/>